<keyword evidence="6" id="KW-0533">Nickel</keyword>
<dbReference type="EMBL" id="QKZL01000005">
    <property type="protein sequence ID" value="PZX17012.1"/>
    <property type="molecule type" value="Genomic_DNA"/>
</dbReference>
<evidence type="ECO:0000256" key="7">
    <source>
        <dbReference type="ARBA" id="ARBA00022692"/>
    </source>
</evidence>
<dbReference type="GO" id="GO:0015099">
    <property type="term" value="F:nickel cation transmembrane transporter activity"/>
    <property type="evidence" value="ECO:0007669"/>
    <property type="project" value="UniProtKB-UniRule"/>
</dbReference>
<comment type="caution">
    <text evidence="15">The sequence shown here is derived from an EMBL/GenBank/DDBJ whole genome shotgun (WGS) entry which is preliminary data.</text>
</comment>
<dbReference type="GO" id="GO:0006824">
    <property type="term" value="P:cobalt ion transport"/>
    <property type="evidence" value="ECO:0007669"/>
    <property type="project" value="UniProtKB-KW"/>
</dbReference>
<dbReference type="GO" id="GO:0032025">
    <property type="term" value="P:response to cobalt ion"/>
    <property type="evidence" value="ECO:0007669"/>
    <property type="project" value="TreeGrafter"/>
</dbReference>
<feature type="compositionally biased region" description="Basic and acidic residues" evidence="14">
    <location>
        <begin position="172"/>
        <end position="181"/>
    </location>
</feature>
<feature type="transmembrane region" description="Helical" evidence="13">
    <location>
        <begin position="202"/>
        <end position="223"/>
    </location>
</feature>
<dbReference type="Proteomes" id="UP000248916">
    <property type="component" value="Unassembled WGS sequence"/>
</dbReference>
<comment type="subcellular location">
    <subcellularLocation>
        <location evidence="2 13">Cell membrane</location>
        <topology evidence="2 13">Multi-pass membrane protein</topology>
    </subcellularLocation>
</comment>
<sequence>MRRAVLILPILVVGAFLWAMVSGLDGSVAAWAAGWQREFQNALAGALRGLRAGEPGALWLMTGLCFAYGVAHAAGPGHGKMLIGGYGLGRTVPVLRLSAIAMAAAIGQALTALALVGGCIFVLGWTRVQTTGLAEGLMARASALAIGSIGVWLVLRGLLRLHRGRAARPVHHDHAHDDHAGCGHRHGPTPEEVRAATGPGEILALVGAIAIRPCSGALILLVLSWHMGILAAGVAGTFAMSLGTGAVTVGVAAMAVVAREGTALSFGQAGRATALMPLLEIGAGTGIALLALRGIQLA</sequence>
<evidence type="ECO:0000256" key="10">
    <source>
        <dbReference type="ARBA" id="ARBA00023112"/>
    </source>
</evidence>
<evidence type="ECO:0000256" key="3">
    <source>
        <dbReference type="ARBA" id="ARBA00022426"/>
    </source>
</evidence>
<evidence type="ECO:0000256" key="8">
    <source>
        <dbReference type="ARBA" id="ARBA00022989"/>
    </source>
</evidence>
<proteinExistence type="inferred from homology"/>
<dbReference type="GO" id="GO:0005886">
    <property type="term" value="C:plasma membrane"/>
    <property type="evidence" value="ECO:0007669"/>
    <property type="project" value="UniProtKB-SubCell"/>
</dbReference>
<organism evidence="15 16">
    <name type="scientific">Palleronia aestuarii</name>
    <dbReference type="NCBI Taxonomy" id="568105"/>
    <lineage>
        <taxon>Bacteria</taxon>
        <taxon>Pseudomonadati</taxon>
        <taxon>Pseudomonadota</taxon>
        <taxon>Alphaproteobacteria</taxon>
        <taxon>Rhodobacterales</taxon>
        <taxon>Roseobacteraceae</taxon>
        <taxon>Palleronia</taxon>
    </lineage>
</organism>
<dbReference type="AlphaFoldDB" id="A0A2W7P0N5"/>
<evidence type="ECO:0000256" key="6">
    <source>
        <dbReference type="ARBA" id="ARBA00022596"/>
    </source>
</evidence>
<keyword evidence="10" id="KW-0921">Nickel transport</keyword>
<reference evidence="15 16" key="1">
    <citation type="submission" date="2018-06" db="EMBL/GenBank/DDBJ databases">
        <title>Genomic Encyclopedia of Archaeal and Bacterial Type Strains, Phase II (KMG-II): from individual species to whole genera.</title>
        <authorList>
            <person name="Goeker M."/>
        </authorList>
    </citation>
    <scope>NUCLEOTIDE SEQUENCE [LARGE SCALE GENOMIC DNA]</scope>
    <source>
        <strain evidence="15 16">DSM 22009</strain>
    </source>
</reference>
<dbReference type="InterPro" id="IPR051224">
    <property type="entry name" value="NiCoT_RcnA"/>
</dbReference>
<dbReference type="Pfam" id="PF03824">
    <property type="entry name" value="NicO"/>
    <property type="match status" value="1"/>
</dbReference>
<comment type="function">
    <text evidence="1">Efflux system for nickel and cobalt.</text>
</comment>
<keyword evidence="11 13" id="KW-0472">Membrane</keyword>
<dbReference type="OrthoDB" id="9812956at2"/>
<keyword evidence="8 13" id="KW-1133">Transmembrane helix</keyword>
<evidence type="ECO:0000256" key="1">
    <source>
        <dbReference type="ARBA" id="ARBA00002510"/>
    </source>
</evidence>
<comment type="similarity">
    <text evidence="13">Belongs to the NiCoT transporter (TC 2.A.52) family.</text>
</comment>
<dbReference type="InterPro" id="IPR011541">
    <property type="entry name" value="Ni/Co_transpt_high_affinity"/>
</dbReference>
<evidence type="ECO:0000256" key="5">
    <source>
        <dbReference type="ARBA" id="ARBA00022475"/>
    </source>
</evidence>
<dbReference type="GO" id="GO:0046583">
    <property type="term" value="F:monoatomic cation efflux transmembrane transporter activity"/>
    <property type="evidence" value="ECO:0007669"/>
    <property type="project" value="TreeGrafter"/>
</dbReference>
<feature type="transmembrane region" description="Helical" evidence="13">
    <location>
        <begin position="94"/>
        <end position="125"/>
    </location>
</feature>
<evidence type="ECO:0000256" key="13">
    <source>
        <dbReference type="RuleBase" id="RU362101"/>
    </source>
</evidence>
<name>A0A2W7P0N5_9RHOB</name>
<keyword evidence="9" id="KW-0406">Ion transport</keyword>
<dbReference type="GO" id="GO:0010045">
    <property type="term" value="P:response to nickel cation"/>
    <property type="evidence" value="ECO:0007669"/>
    <property type="project" value="TreeGrafter"/>
</dbReference>
<evidence type="ECO:0000256" key="12">
    <source>
        <dbReference type="ARBA" id="ARBA00023285"/>
    </source>
</evidence>
<feature type="region of interest" description="Disordered" evidence="14">
    <location>
        <begin position="172"/>
        <end position="194"/>
    </location>
</feature>
<accession>A0A2W7P0N5</accession>
<evidence type="ECO:0000313" key="15">
    <source>
        <dbReference type="EMBL" id="PZX17012.1"/>
    </source>
</evidence>
<evidence type="ECO:0000256" key="14">
    <source>
        <dbReference type="SAM" id="MobiDB-lite"/>
    </source>
</evidence>
<feature type="transmembrane region" description="Helical" evidence="13">
    <location>
        <begin position="56"/>
        <end position="74"/>
    </location>
</feature>
<feature type="transmembrane region" description="Helical" evidence="13">
    <location>
        <begin position="229"/>
        <end position="257"/>
    </location>
</feature>
<gene>
    <name evidence="15" type="ORF">LX81_01642</name>
</gene>
<evidence type="ECO:0000313" key="16">
    <source>
        <dbReference type="Proteomes" id="UP000248916"/>
    </source>
</evidence>
<keyword evidence="5" id="KW-1003">Cell membrane</keyword>
<protein>
    <recommendedName>
        <fullName evidence="13">Nickel/cobalt efflux system</fullName>
    </recommendedName>
</protein>
<evidence type="ECO:0000256" key="11">
    <source>
        <dbReference type="ARBA" id="ARBA00023136"/>
    </source>
</evidence>
<keyword evidence="3" id="KW-0171">Cobalt transport</keyword>
<feature type="transmembrane region" description="Helical" evidence="13">
    <location>
        <begin position="137"/>
        <end position="155"/>
    </location>
</feature>
<evidence type="ECO:0000256" key="4">
    <source>
        <dbReference type="ARBA" id="ARBA00022448"/>
    </source>
</evidence>
<dbReference type="PANTHER" id="PTHR40659:SF1">
    <property type="entry name" value="NICKEL_COBALT EFFLUX SYSTEM RCNA"/>
    <property type="match status" value="1"/>
</dbReference>
<feature type="transmembrane region" description="Helical" evidence="13">
    <location>
        <begin position="278"/>
        <end position="295"/>
    </location>
</feature>
<keyword evidence="4 13" id="KW-0813">Transport</keyword>
<keyword evidence="12" id="KW-0170">Cobalt</keyword>
<evidence type="ECO:0000256" key="2">
    <source>
        <dbReference type="ARBA" id="ARBA00004651"/>
    </source>
</evidence>
<dbReference type="RefSeq" id="WP_111536798.1">
    <property type="nucleotide sequence ID" value="NZ_QKZL01000005.1"/>
</dbReference>
<keyword evidence="7 13" id="KW-0812">Transmembrane</keyword>
<dbReference type="PANTHER" id="PTHR40659">
    <property type="entry name" value="NICKEL/COBALT EFFLUX SYSTEM RCNA"/>
    <property type="match status" value="1"/>
</dbReference>
<evidence type="ECO:0000256" key="9">
    <source>
        <dbReference type="ARBA" id="ARBA00023065"/>
    </source>
</evidence>
<keyword evidence="16" id="KW-1185">Reference proteome</keyword>